<evidence type="ECO:0000256" key="1">
    <source>
        <dbReference type="ARBA" id="ARBA00004429"/>
    </source>
</evidence>
<gene>
    <name evidence="10" type="ORF">HII17_07960</name>
</gene>
<keyword evidence="3 5" id="KW-0807">Transducer</keyword>
<dbReference type="SUPFAM" id="SSF58104">
    <property type="entry name" value="Methyl-accepting chemotaxis protein (MCP) signaling domain"/>
    <property type="match status" value="1"/>
</dbReference>
<evidence type="ECO:0000259" key="8">
    <source>
        <dbReference type="PROSITE" id="PS50111"/>
    </source>
</evidence>
<dbReference type="PRINTS" id="PR00260">
    <property type="entry name" value="CHEMTRNSDUCR"/>
</dbReference>
<evidence type="ECO:0000256" key="6">
    <source>
        <dbReference type="SAM" id="Coils"/>
    </source>
</evidence>
<dbReference type="PROSITE" id="PS50192">
    <property type="entry name" value="T_SNARE"/>
    <property type="match status" value="1"/>
</dbReference>
<evidence type="ECO:0000256" key="2">
    <source>
        <dbReference type="ARBA" id="ARBA00022519"/>
    </source>
</evidence>
<dbReference type="RefSeq" id="WP_169074802.1">
    <property type="nucleotide sequence ID" value="NZ_JABBXH010000002.1"/>
</dbReference>
<dbReference type="SMART" id="SM00283">
    <property type="entry name" value="MA"/>
    <property type="match status" value="1"/>
</dbReference>
<dbReference type="InterPro" id="IPR004089">
    <property type="entry name" value="MCPsignal_dom"/>
</dbReference>
<dbReference type="EMBL" id="JABBXH010000002">
    <property type="protein sequence ID" value="NMP31493.1"/>
    <property type="molecule type" value="Genomic_DNA"/>
</dbReference>
<evidence type="ECO:0000313" key="10">
    <source>
        <dbReference type="EMBL" id="NMP31493.1"/>
    </source>
</evidence>
<dbReference type="Proteomes" id="UP000568664">
    <property type="component" value="Unassembled WGS sequence"/>
</dbReference>
<feature type="transmembrane region" description="Helical" evidence="7">
    <location>
        <begin position="7"/>
        <end position="24"/>
    </location>
</feature>
<evidence type="ECO:0000259" key="9">
    <source>
        <dbReference type="PROSITE" id="PS50192"/>
    </source>
</evidence>
<dbReference type="AlphaFoldDB" id="A0A7Y0LC66"/>
<dbReference type="PROSITE" id="PS50111">
    <property type="entry name" value="CHEMOTAXIS_TRANSDUC_2"/>
    <property type="match status" value="1"/>
</dbReference>
<keyword evidence="7" id="KW-0472">Membrane</keyword>
<dbReference type="PANTHER" id="PTHR32089:SF112">
    <property type="entry name" value="LYSOZYME-LIKE PROTEIN-RELATED"/>
    <property type="match status" value="1"/>
</dbReference>
<keyword evidence="6" id="KW-0175">Coiled coil</keyword>
<feature type="transmembrane region" description="Helical" evidence="7">
    <location>
        <begin position="78"/>
        <end position="95"/>
    </location>
</feature>
<protein>
    <submittedName>
        <fullName evidence="10">Methyl-accepting chemotaxis protein</fullName>
    </submittedName>
</protein>
<proteinExistence type="inferred from homology"/>
<dbReference type="InterPro" id="IPR000727">
    <property type="entry name" value="T_SNARE_dom"/>
</dbReference>
<dbReference type="GO" id="GO:0006935">
    <property type="term" value="P:chemotaxis"/>
    <property type="evidence" value="ECO:0007669"/>
    <property type="project" value="InterPro"/>
</dbReference>
<comment type="subcellular location">
    <subcellularLocation>
        <location evidence="1">Cell inner membrane</location>
        <topology evidence="1">Multi-pass membrane protein</topology>
    </subcellularLocation>
</comment>
<feature type="domain" description="Methyl-accepting transducer" evidence="8">
    <location>
        <begin position="217"/>
        <end position="453"/>
    </location>
</feature>
<keyword evidence="2" id="KW-1003">Cell membrane</keyword>
<dbReference type="Gene3D" id="1.10.287.950">
    <property type="entry name" value="Methyl-accepting chemotaxis protein"/>
    <property type="match status" value="1"/>
</dbReference>
<feature type="transmembrane region" description="Helical" evidence="7">
    <location>
        <begin position="100"/>
        <end position="118"/>
    </location>
</feature>
<comment type="similarity">
    <text evidence="4">Belongs to the methyl-accepting chemotaxis (MCP) protein family.</text>
</comment>
<evidence type="ECO:0000256" key="4">
    <source>
        <dbReference type="ARBA" id="ARBA00029447"/>
    </source>
</evidence>
<dbReference type="Pfam" id="PF00015">
    <property type="entry name" value="MCPsignal"/>
    <property type="match status" value="1"/>
</dbReference>
<name>A0A7Y0LC66_9GAMM</name>
<dbReference type="GO" id="GO:0007165">
    <property type="term" value="P:signal transduction"/>
    <property type="evidence" value="ECO:0007669"/>
    <property type="project" value="UniProtKB-KW"/>
</dbReference>
<feature type="coiled-coil region" evidence="6">
    <location>
        <begin position="288"/>
        <end position="315"/>
    </location>
</feature>
<feature type="transmembrane region" description="Helical" evidence="7">
    <location>
        <begin position="54"/>
        <end position="72"/>
    </location>
</feature>
<keyword evidence="2" id="KW-0997">Cell inner membrane</keyword>
<accession>A0A7Y0LC66</accession>
<evidence type="ECO:0000256" key="7">
    <source>
        <dbReference type="SAM" id="Phobius"/>
    </source>
</evidence>
<feature type="domain" description="T-SNARE coiled-coil homology" evidence="9">
    <location>
        <begin position="404"/>
        <end position="466"/>
    </location>
</feature>
<dbReference type="InterPro" id="IPR004090">
    <property type="entry name" value="Chemotax_Me-accpt_rcpt"/>
</dbReference>
<keyword evidence="11" id="KW-1185">Reference proteome</keyword>
<evidence type="ECO:0000256" key="5">
    <source>
        <dbReference type="PROSITE-ProRule" id="PRU00284"/>
    </source>
</evidence>
<evidence type="ECO:0000313" key="11">
    <source>
        <dbReference type="Proteomes" id="UP000568664"/>
    </source>
</evidence>
<dbReference type="PANTHER" id="PTHR32089">
    <property type="entry name" value="METHYL-ACCEPTING CHEMOTAXIS PROTEIN MCPB"/>
    <property type="match status" value="1"/>
</dbReference>
<feature type="transmembrane region" description="Helical" evidence="7">
    <location>
        <begin position="138"/>
        <end position="156"/>
    </location>
</feature>
<sequence length="488" mass="52763">MNQTNKLFTYLFVALFIETIALSFIYNSYLAAFIIGLPATLVPIYFIKTAPNLALTKHISALAIMVFAALHIHQTNGLIEVHFEIFILMAFLIAFQDWRVFVSAIALVAVHHLSFYFMQVNDVGVYIFDEDRLAFTTVIIHAVYAITEACIGGYLAKMMADESKTGIELADVAGKLTENENEIDLALRTDSQDNATLRSFNELLTLLSTVIDSVKHQVLELNTNANNLVSSKAELEASAANRQQETEVIATSAEEMAVTVASIAEETSQLSDQMQSANQFTRATNEDIVEINHQNEALTAALEKTSAQVTELANSTDAISTVLSEITGIADQTNLLALNAAIEAARAGEQGRGFAVVADEVRALANRTKESTDKIGETLSLLQGYSKSTTDSMNSSIEVVQEVIAKTNKAKEQVEQASSLVEQASSISINVAAAIEQQSTTTEGIAQSTENLSATVQADQSKIESLAAEAVAVGDAAQQMEQSIARFK</sequence>
<keyword evidence="7" id="KW-0812">Transmembrane</keyword>
<organism evidence="10 11">
    <name type="scientific">Thalassotalea algicola</name>
    <dbReference type="NCBI Taxonomy" id="2716224"/>
    <lineage>
        <taxon>Bacteria</taxon>
        <taxon>Pseudomonadati</taxon>
        <taxon>Pseudomonadota</taxon>
        <taxon>Gammaproteobacteria</taxon>
        <taxon>Alteromonadales</taxon>
        <taxon>Colwelliaceae</taxon>
        <taxon>Thalassotalea</taxon>
    </lineage>
</organism>
<dbReference type="GO" id="GO:0005886">
    <property type="term" value="C:plasma membrane"/>
    <property type="evidence" value="ECO:0007669"/>
    <property type="project" value="UniProtKB-SubCell"/>
</dbReference>
<comment type="caution">
    <text evidence="10">The sequence shown here is derived from an EMBL/GenBank/DDBJ whole genome shotgun (WGS) entry which is preliminary data.</text>
</comment>
<keyword evidence="7" id="KW-1133">Transmembrane helix</keyword>
<dbReference type="GO" id="GO:0004888">
    <property type="term" value="F:transmembrane signaling receptor activity"/>
    <property type="evidence" value="ECO:0007669"/>
    <property type="project" value="InterPro"/>
</dbReference>
<evidence type="ECO:0000256" key="3">
    <source>
        <dbReference type="ARBA" id="ARBA00023224"/>
    </source>
</evidence>
<reference evidence="10 11" key="1">
    <citation type="submission" date="2020-04" db="EMBL/GenBank/DDBJ databases">
        <title>Thalassotalea sp. M1531, isolated from the surface of marine red alga.</title>
        <authorList>
            <person name="Pang L."/>
            <person name="Lu D.-C."/>
        </authorList>
    </citation>
    <scope>NUCLEOTIDE SEQUENCE [LARGE SCALE GENOMIC DNA]</scope>
    <source>
        <strain evidence="10 11">M1531</strain>
    </source>
</reference>
<feature type="transmembrane region" description="Helical" evidence="7">
    <location>
        <begin position="30"/>
        <end position="47"/>
    </location>
</feature>